<feature type="binding site" evidence="10">
    <location>
        <position position="60"/>
    </location>
    <ligand>
        <name>[4Fe-4S] cluster</name>
        <dbReference type="ChEBI" id="CHEBI:49883"/>
        <label>2</label>
    </ligand>
</feature>
<dbReference type="PANTHER" id="PTHR30109">
    <property type="entry name" value="HYDROXYLAMINE REDUCTASE"/>
    <property type="match status" value="1"/>
</dbReference>
<feature type="binding site" evidence="10">
    <location>
        <position position="75"/>
    </location>
    <ligand>
        <name>[4Fe-4S] cluster</name>
        <dbReference type="ChEBI" id="CHEBI:49883"/>
        <label>2</label>
    </ligand>
</feature>
<evidence type="ECO:0000256" key="5">
    <source>
        <dbReference type="ARBA" id="ARBA00023002"/>
    </source>
</evidence>
<dbReference type="AlphaFoldDB" id="C8X1V0"/>
<feature type="binding site" evidence="10">
    <location>
        <position position="519"/>
    </location>
    <ligand>
        <name>[Ni-4Fe-4S] cluster</name>
        <dbReference type="ChEBI" id="CHEBI:47739"/>
    </ligand>
</feature>
<dbReference type="InterPro" id="IPR004137">
    <property type="entry name" value="HCP/CODH"/>
</dbReference>
<dbReference type="Gene3D" id="1.20.1270.30">
    <property type="match status" value="1"/>
</dbReference>
<dbReference type="InterPro" id="IPR011254">
    <property type="entry name" value="Prismane-like_sf"/>
</dbReference>
<feature type="binding site" evidence="10">
    <location>
        <position position="55"/>
    </location>
    <ligand>
        <name>[4Fe-4S] cluster</name>
        <dbReference type="ChEBI" id="CHEBI:49883"/>
        <label>2</label>
    </ligand>
</feature>
<keyword evidence="12" id="KW-1185">Reference proteome</keyword>
<evidence type="ECO:0000256" key="2">
    <source>
        <dbReference type="ARBA" id="ARBA00022485"/>
    </source>
</evidence>
<dbReference type="InterPro" id="IPR016101">
    <property type="entry name" value="CO_DH_a-bundle"/>
</dbReference>
<dbReference type="Pfam" id="PF03063">
    <property type="entry name" value="Prismane"/>
    <property type="match status" value="1"/>
</dbReference>
<evidence type="ECO:0000256" key="7">
    <source>
        <dbReference type="ARBA" id="ARBA00023014"/>
    </source>
</evidence>
<evidence type="ECO:0000256" key="9">
    <source>
        <dbReference type="PIRNR" id="PIRNR005023"/>
    </source>
</evidence>
<keyword evidence="2 9" id="KW-0004">4Fe-4S</keyword>
<keyword evidence="7 9" id="KW-0411">Iron-sulfur</keyword>
<dbReference type="GO" id="GO:0042542">
    <property type="term" value="P:response to hydrogen peroxide"/>
    <property type="evidence" value="ECO:0007669"/>
    <property type="project" value="TreeGrafter"/>
</dbReference>
<dbReference type="NCBIfam" id="TIGR01702">
    <property type="entry name" value="CO_DH_cata"/>
    <property type="match status" value="1"/>
</dbReference>
<dbReference type="SUPFAM" id="SSF56821">
    <property type="entry name" value="Prismane protein-like"/>
    <property type="match status" value="1"/>
</dbReference>
<dbReference type="EC" id="1.2.7.4" evidence="9"/>
<dbReference type="InterPro" id="IPR010047">
    <property type="entry name" value="CODH"/>
</dbReference>
<dbReference type="GO" id="GO:0006091">
    <property type="term" value="P:generation of precursor metabolites and energy"/>
    <property type="evidence" value="ECO:0007669"/>
    <property type="project" value="InterPro"/>
</dbReference>
<evidence type="ECO:0000256" key="6">
    <source>
        <dbReference type="ARBA" id="ARBA00023004"/>
    </source>
</evidence>
<evidence type="ECO:0000256" key="4">
    <source>
        <dbReference type="ARBA" id="ARBA00022723"/>
    </source>
</evidence>
<dbReference type="GO" id="GO:0043885">
    <property type="term" value="F:anaerobic carbon-monoxide dehydrogenase activity"/>
    <property type="evidence" value="ECO:0007669"/>
    <property type="project" value="UniProtKB-UniRule"/>
</dbReference>
<accession>C8X1V0</accession>
<dbReference type="GO" id="GO:0016151">
    <property type="term" value="F:nickel cation binding"/>
    <property type="evidence" value="ECO:0007669"/>
    <property type="project" value="InterPro"/>
</dbReference>
<feature type="binding site" evidence="10">
    <location>
        <position position="340"/>
    </location>
    <ligand>
        <name>[Ni-4Fe-4S] cluster</name>
        <dbReference type="ChEBI" id="CHEBI:47739"/>
    </ligand>
</feature>
<dbReference type="STRING" id="485915.Dret_1234"/>
<reference evidence="12" key="1">
    <citation type="submission" date="2009-09" db="EMBL/GenBank/DDBJ databases">
        <title>The complete chromosome of Desulfohalobium retbaense DSM 5692.</title>
        <authorList>
            <consortium name="US DOE Joint Genome Institute (JGI-PGF)"/>
            <person name="Lucas S."/>
            <person name="Copeland A."/>
            <person name="Lapidus A."/>
            <person name="Glavina del Rio T."/>
            <person name="Dalin E."/>
            <person name="Tice H."/>
            <person name="Bruce D."/>
            <person name="Goodwin L."/>
            <person name="Pitluck S."/>
            <person name="Kyrpides N."/>
            <person name="Mavromatis K."/>
            <person name="Ivanova N."/>
            <person name="Mikhailova N."/>
            <person name="Munk A.C."/>
            <person name="Brettin T."/>
            <person name="Detter J.C."/>
            <person name="Han C."/>
            <person name="Tapia R."/>
            <person name="Larimer F."/>
            <person name="Land M."/>
            <person name="Hauser L."/>
            <person name="Markowitz V."/>
            <person name="Cheng J.-F."/>
            <person name="Hugenholtz P."/>
            <person name="Woyke T."/>
            <person name="Wu D."/>
            <person name="Spring S."/>
            <person name="Klenk H.-P."/>
            <person name="Eisen J.A."/>
        </authorList>
    </citation>
    <scope>NUCLEOTIDE SEQUENCE [LARGE SCALE GENOMIC DNA]</scope>
    <source>
        <strain evidence="12">DSM 5692</strain>
    </source>
</reference>
<dbReference type="PIRSF" id="PIRSF005023">
    <property type="entry name" value="CODH"/>
    <property type="match status" value="1"/>
</dbReference>
<evidence type="ECO:0000256" key="3">
    <source>
        <dbReference type="ARBA" id="ARBA00022596"/>
    </source>
</evidence>
<evidence type="ECO:0000313" key="12">
    <source>
        <dbReference type="Proteomes" id="UP000001052"/>
    </source>
</evidence>
<name>C8X1V0_DESRD</name>
<evidence type="ECO:0000313" key="11">
    <source>
        <dbReference type="EMBL" id="ACV68522.1"/>
    </source>
</evidence>
<dbReference type="GO" id="GO:0004601">
    <property type="term" value="F:peroxidase activity"/>
    <property type="evidence" value="ECO:0007669"/>
    <property type="project" value="TreeGrafter"/>
</dbReference>
<organism evidence="11 12">
    <name type="scientific">Desulfohalobium retbaense (strain ATCC 49708 / DSM 5692 / JCM 16813 / HR100)</name>
    <dbReference type="NCBI Taxonomy" id="485915"/>
    <lineage>
        <taxon>Bacteria</taxon>
        <taxon>Pseudomonadati</taxon>
        <taxon>Thermodesulfobacteriota</taxon>
        <taxon>Desulfovibrionia</taxon>
        <taxon>Desulfovibrionales</taxon>
        <taxon>Desulfohalobiaceae</taxon>
        <taxon>Desulfohalobium</taxon>
    </lineage>
</organism>
<evidence type="ECO:0000256" key="1">
    <source>
        <dbReference type="ARBA" id="ARBA00001966"/>
    </source>
</evidence>
<feature type="binding site" evidence="10">
    <location>
        <position position="478"/>
    </location>
    <ligand>
        <name>[Ni-4Fe-4S] cluster</name>
        <dbReference type="ChEBI" id="CHEBI:47739"/>
    </ligand>
</feature>
<dbReference type="Gene3D" id="3.40.50.2030">
    <property type="match status" value="2"/>
</dbReference>
<feature type="binding site" evidence="10">
    <location>
        <position position="52"/>
    </location>
    <ligand>
        <name>[4Fe-4S] cluster</name>
        <dbReference type="ChEBI" id="CHEBI:49883"/>
        <label>2</label>
    </ligand>
</feature>
<keyword evidence="5 9" id="KW-0560">Oxidoreductase</keyword>
<comment type="cofactor">
    <cofactor evidence="1">
        <name>[4Fe-4S] cluster</name>
        <dbReference type="ChEBI" id="CHEBI:49883"/>
    </cofactor>
</comment>
<dbReference type="RefSeq" id="WP_015751669.1">
    <property type="nucleotide sequence ID" value="NC_013223.1"/>
</dbReference>
<dbReference type="InterPro" id="IPR016099">
    <property type="entry name" value="Prismane-like_a/b-sand"/>
</dbReference>
<dbReference type="eggNOG" id="COG1151">
    <property type="taxonomic scope" value="Bacteria"/>
</dbReference>
<gene>
    <name evidence="11" type="ordered locus">Dret_1234</name>
</gene>
<keyword evidence="6 9" id="KW-0408">Iron</keyword>
<reference evidence="11 12" key="2">
    <citation type="journal article" date="2010" name="Stand. Genomic Sci.">
        <title>Complete genome sequence of Desulfohalobium retbaense type strain (HR(100)).</title>
        <authorList>
            <person name="Spring S."/>
            <person name="Nolan M."/>
            <person name="Lapidus A."/>
            <person name="Glavina Del Rio T."/>
            <person name="Copeland A."/>
            <person name="Tice H."/>
            <person name="Cheng J.F."/>
            <person name="Lucas S."/>
            <person name="Land M."/>
            <person name="Chen F."/>
            <person name="Bruce D."/>
            <person name="Goodwin L."/>
            <person name="Pitluck S."/>
            <person name="Ivanova N."/>
            <person name="Mavromatis K."/>
            <person name="Mikhailova N."/>
            <person name="Pati A."/>
            <person name="Chen A."/>
            <person name="Palaniappan K."/>
            <person name="Hauser L."/>
            <person name="Chang Y.J."/>
            <person name="Jeffries C.D."/>
            <person name="Munk C."/>
            <person name="Kiss H."/>
            <person name="Chain P."/>
            <person name="Han C."/>
            <person name="Brettin T."/>
            <person name="Detter J.C."/>
            <person name="Schuler E."/>
            <person name="Goker M."/>
            <person name="Rohde M."/>
            <person name="Bristow J."/>
            <person name="Eisen J.A."/>
            <person name="Markowitz V."/>
            <person name="Hugenholtz P."/>
            <person name="Kyrpides N.C."/>
            <person name="Klenk H.P."/>
        </authorList>
    </citation>
    <scope>NUCLEOTIDE SEQUENCE [LARGE SCALE GENOMIC DNA]</scope>
    <source>
        <strain evidence="11 12">DSM 5692</strain>
    </source>
</reference>
<dbReference type="HOGENOM" id="CLU_030631_0_0_7"/>
<evidence type="ECO:0000256" key="10">
    <source>
        <dbReference type="PIRSR" id="PIRSR005023-1"/>
    </source>
</evidence>
<feature type="binding site" evidence="10">
    <location>
        <position position="448"/>
    </location>
    <ligand>
        <name>[Ni-4Fe-4S] cluster</name>
        <dbReference type="ChEBI" id="CHEBI:47739"/>
    </ligand>
</feature>
<comment type="catalytic activity">
    <reaction evidence="8 9">
        <text>CO + 2 oxidized [2Fe-2S]-[ferredoxin] + H2O = 2 reduced [2Fe-2S]-[ferredoxin] + CO2 + 2 H(+)</text>
        <dbReference type="Rhea" id="RHEA:21040"/>
        <dbReference type="Rhea" id="RHEA-COMP:10000"/>
        <dbReference type="Rhea" id="RHEA-COMP:10001"/>
        <dbReference type="ChEBI" id="CHEBI:15377"/>
        <dbReference type="ChEBI" id="CHEBI:15378"/>
        <dbReference type="ChEBI" id="CHEBI:16526"/>
        <dbReference type="ChEBI" id="CHEBI:17245"/>
        <dbReference type="ChEBI" id="CHEBI:33737"/>
        <dbReference type="ChEBI" id="CHEBI:33738"/>
        <dbReference type="EC" id="1.2.7.4"/>
    </reaction>
</comment>
<feature type="binding site" evidence="10">
    <location>
        <position position="43"/>
    </location>
    <ligand>
        <name>[4Fe-4S] cluster</name>
        <dbReference type="ChEBI" id="CHEBI:49883"/>
        <label>1</label>
        <note>ligand shared between dimeric partners</note>
    </ligand>
</feature>
<feature type="binding site" evidence="10">
    <location>
        <position position="302"/>
    </location>
    <ligand>
        <name>[Ni-4Fe-4S] cluster</name>
        <dbReference type="ChEBI" id="CHEBI:47739"/>
    </ligand>
</feature>
<dbReference type="PANTHER" id="PTHR30109:SF4">
    <property type="entry name" value="CARBON MONOXIDE DEHYDROGENASE"/>
    <property type="match status" value="1"/>
</dbReference>
<dbReference type="Proteomes" id="UP000001052">
    <property type="component" value="Chromosome"/>
</dbReference>
<dbReference type="GO" id="GO:0051539">
    <property type="term" value="F:4 iron, 4 sulfur cluster binding"/>
    <property type="evidence" value="ECO:0007669"/>
    <property type="project" value="UniProtKB-UniRule"/>
</dbReference>
<dbReference type="EMBL" id="CP001734">
    <property type="protein sequence ID" value="ACV68522.1"/>
    <property type="molecule type" value="Genomic_DNA"/>
</dbReference>
<dbReference type="KEGG" id="drt:Dret_1234"/>
<evidence type="ECO:0000256" key="8">
    <source>
        <dbReference type="ARBA" id="ARBA00048733"/>
    </source>
</evidence>
<feature type="binding site" evidence="10">
    <location>
        <position position="266"/>
    </location>
    <ligand>
        <name>[Ni-4Fe-4S] cluster</name>
        <dbReference type="ChEBI" id="CHEBI:47739"/>
    </ligand>
</feature>
<dbReference type="CDD" id="cd01915">
    <property type="entry name" value="CODH"/>
    <property type="match status" value="1"/>
</dbReference>
<protein>
    <recommendedName>
        <fullName evidence="9">Carbon monoxide dehydrogenase</fullName>
        <ecNumber evidence="9">1.2.7.4</ecNumber>
    </recommendedName>
</protein>
<dbReference type="OrthoDB" id="5478720at2"/>
<dbReference type="GO" id="GO:0050418">
    <property type="term" value="F:hydroxylamine reductase activity"/>
    <property type="evidence" value="ECO:0007669"/>
    <property type="project" value="TreeGrafter"/>
</dbReference>
<sequence>MSKEKRSIEELSLWEDAQRMIAKAQREGVETVWDRLEEQTPHCTFCEQGLTCQKCVMGPCRINPKDNGKKQRGVCGAGADLTVARNFGRFIAAGAASHSDHGRDLVEVLEAVGQGKTTDYAVRDEDKLRRLADEVGVEHGDKSVQETAAALAEVFMDDYSFRRNGVSFAARAPEKRRRVWEETGITPRGVDRDVVEMMHRTHMGVDSDATSICLHSARVALTDGWGGSMIATELSDTLFGTPQPRQSTANLSVLKEDQINILVHGHSPIVSEMLLTAVQDPDLLQEARDAGAAGINLAGLCCTGNELLMRQGVPMAGNHLMTELALITGAVELMVVDYQCIMPSLVTIAGCYHTQFVSTSEKAHFTGATHVEFTYTNAIEQARNVVRMAIEAYRNRDPQRVEIPEGPMQLTTGFSNEAILEALGGTPDPLLDALKNGSVRGVVGIVGCNNPKLKHDHCHVNLARELIKKDVLVLATGCATVALGKAGLLMPDAAGEAGSGLQSVCQSLGIPPVLHVGSCVDNARILHLCGVLANALGVDISDLPVAASAPEWYSEKAAAIGLYAVASGIYTHLGLPPNIQGSQMVTDLALNGLNDVVGAAFGVSPDPFEAADMIDARIREKRKGLGLSE</sequence>
<keyword evidence="4 9" id="KW-0479">Metal-binding</keyword>
<keyword evidence="3 10" id="KW-0533">Nickel</keyword>
<proteinExistence type="predicted"/>